<dbReference type="EMBL" id="CAUYUJ010004210">
    <property type="protein sequence ID" value="CAK0808570.1"/>
    <property type="molecule type" value="Genomic_DNA"/>
</dbReference>
<name>A0ABN9QTN3_9DINO</name>
<reference evidence="3" key="1">
    <citation type="submission" date="2023-10" db="EMBL/GenBank/DDBJ databases">
        <authorList>
            <person name="Chen Y."/>
            <person name="Shah S."/>
            <person name="Dougan E. K."/>
            <person name="Thang M."/>
            <person name="Chan C."/>
        </authorList>
    </citation>
    <scope>NUCLEOTIDE SEQUENCE [LARGE SCALE GENOMIC DNA]</scope>
</reference>
<feature type="compositionally biased region" description="Basic and acidic residues" evidence="2">
    <location>
        <begin position="582"/>
        <end position="594"/>
    </location>
</feature>
<feature type="coiled-coil region" evidence="1">
    <location>
        <begin position="3"/>
        <end position="30"/>
    </location>
</feature>
<keyword evidence="4" id="KW-1185">Reference proteome</keyword>
<feature type="region of interest" description="Disordered" evidence="2">
    <location>
        <begin position="98"/>
        <end position="132"/>
    </location>
</feature>
<feature type="region of interest" description="Disordered" evidence="2">
    <location>
        <begin position="575"/>
        <end position="595"/>
    </location>
</feature>
<comment type="caution">
    <text evidence="3">The sequence shown here is derived from an EMBL/GenBank/DDBJ whole genome shotgun (WGS) entry which is preliminary data.</text>
</comment>
<feature type="non-terminal residue" evidence="3">
    <location>
        <position position="1"/>
    </location>
</feature>
<feature type="region of interest" description="Disordered" evidence="2">
    <location>
        <begin position="631"/>
        <end position="667"/>
    </location>
</feature>
<sequence>EELAALQEKLTNERAKMERFNAKLDGLNKRIEELAVPSPGKAWAAALAFLQQGGECLDSGTEQREQLAAALDHAKEQKKKEAAAKHAERLEKTEAYLAARTARERADRERSTSVDSNKRRCTDGGHAKEDPIELEAGADELAISKTLVSTGAPPEQAGKVVGVLKCLVGELQPGPEASLAVHTINANTVGPLERAMMQIRCEVRDAVVLGQERQASGTRPELFQTRMRKQAWNIGAVGSAKPDSDISAHESKGRLAVAWVDAYSGTGPICGTAYMWNSEGITERNQRILAKWGSTMDALQQERVPGGDFNMDPEVLQNSEIVGRSARDYFIVSRGLVTERLEVQVTDSHHTAPHLPAKLAVPVRHHDTSKEYAQGHIDGYWRELGTAYEKHLNRYHGFAGDDLSKRQGHFEQANYKWQQRRPKPCAAAAQQPQRAEGAEWLARRLRQLKALASAWQQRGDEGTTRRGQHMADGRISLNIVLPLLAAQAPGQKADVDWSPESVELDGDDELRGLEPQEALITWDTISWPPIVHTLKDMRFSKIGNCAQHYLGLIATLLDLANKRHWKMWTKAPAPWQPQAGKAADDSEGNHELSHPTKATDAALKGWESIWGHPLDDRAPRLQQPTALEWAEHRPPPITPKQAIEAPGRFKPKTGLGQSGWHPRLWSE</sequence>
<evidence type="ECO:0000313" key="3">
    <source>
        <dbReference type="EMBL" id="CAK0808570.1"/>
    </source>
</evidence>
<feature type="compositionally biased region" description="Basic and acidic residues" evidence="2">
    <location>
        <begin position="101"/>
        <end position="131"/>
    </location>
</feature>
<protein>
    <submittedName>
        <fullName evidence="3">Uncharacterized protein</fullName>
    </submittedName>
</protein>
<proteinExistence type="predicted"/>
<keyword evidence="1" id="KW-0175">Coiled coil</keyword>
<evidence type="ECO:0000313" key="4">
    <source>
        <dbReference type="Proteomes" id="UP001189429"/>
    </source>
</evidence>
<organism evidence="3 4">
    <name type="scientific">Prorocentrum cordatum</name>
    <dbReference type="NCBI Taxonomy" id="2364126"/>
    <lineage>
        <taxon>Eukaryota</taxon>
        <taxon>Sar</taxon>
        <taxon>Alveolata</taxon>
        <taxon>Dinophyceae</taxon>
        <taxon>Prorocentrales</taxon>
        <taxon>Prorocentraceae</taxon>
        <taxon>Prorocentrum</taxon>
    </lineage>
</organism>
<evidence type="ECO:0000256" key="2">
    <source>
        <dbReference type="SAM" id="MobiDB-lite"/>
    </source>
</evidence>
<accession>A0ABN9QTN3</accession>
<feature type="coiled-coil region" evidence="1">
    <location>
        <begin position="57"/>
        <end position="93"/>
    </location>
</feature>
<gene>
    <name evidence="3" type="ORF">PCOR1329_LOCUS14124</name>
</gene>
<evidence type="ECO:0000256" key="1">
    <source>
        <dbReference type="SAM" id="Coils"/>
    </source>
</evidence>
<dbReference type="Proteomes" id="UP001189429">
    <property type="component" value="Unassembled WGS sequence"/>
</dbReference>